<keyword evidence="1" id="KW-1133">Transmembrane helix</keyword>
<dbReference type="Proteomes" id="UP000792671">
    <property type="component" value="Genome"/>
</dbReference>
<reference evidence="2 3" key="1">
    <citation type="journal article" date="2013" name="J. Virol.">
        <title>New Insights into the Evolution of Entomopoxvirinae from the Complete Genome Sequences of Four Entomopoxviruses Infecting Adoxophyes honmai, Choristoneura biennis, Choristoneura rosaceana, and Mythimna separata.</title>
        <authorList>
            <person name="Theze J."/>
            <person name="Takatsuka J."/>
            <person name="Li Z."/>
            <person name="Gallais J."/>
            <person name="Doucet D."/>
            <person name="Arif B."/>
            <person name="Nakai M."/>
            <person name="Herniou E.A."/>
        </authorList>
    </citation>
    <scope>NUCLEOTIDE SEQUENCE [LARGE SCALE GENOMIC DNA]</scope>
</reference>
<keyword evidence="3" id="KW-1185">Reference proteome</keyword>
<dbReference type="GeneID" id="15613805"/>
<dbReference type="KEGG" id="vg:15613805"/>
<dbReference type="RefSeq" id="YP_008003700.1">
    <property type="nucleotide sequence ID" value="NC_021246.1"/>
</dbReference>
<evidence type="ECO:0000313" key="2">
    <source>
        <dbReference type="EMBL" id="CCU56381.1"/>
    </source>
</evidence>
<protein>
    <submittedName>
        <fullName evidence="2">Uncharacterized protein</fullName>
    </submittedName>
</protein>
<sequence>MQNGLIVGLVITGVLILYVGVLIGIIYLSIMPYSTSIAYNLSDITPTSTKIIYPPNTMNNDIQYDNNNNCDNIIKENDVNNNDVMDNLLLQNNQLEFSSEHMPINDKNDNKIIIKNRRNRNKLDCNEFNDIYCKSSMLNTINTICIDRNLYISTHFTDRLPIQHAVQNINLAIMKKSDILFVSNANVKYEDKVIRYNDNIKINFPRINIDNDNLYTESELSGYYTYSSYIESDNSQLFIGANTDSIFIQDPSARTEIYDKKTDSDGYFISIPIRITSGKFAGQKLRLINVYKMFDPIDKYVSLRTFKIVQYLFDMIYENFSNDLIIIGGYFGLRNELIQLAINKANLDKKLILFPSNNIVTVSNFDGCSNPDAIIIDKQLISECTNVKIITSDPWLYDNNNNYILTVVLENFKDKNYENSKEIARSNWNRLHSTNNNIYPPLYKIPIDFVNSEKEDYNIRNNPIYTTNN</sequence>
<proteinExistence type="predicted"/>
<name>A0A916P7J5_9POXV</name>
<accession>A0A916P7J5</accession>
<keyword evidence="1" id="KW-0472">Membrane</keyword>
<gene>
    <name evidence="2" type="ORF">MYSEV_183</name>
</gene>
<evidence type="ECO:0000256" key="1">
    <source>
        <dbReference type="SAM" id="Phobius"/>
    </source>
</evidence>
<dbReference type="OrthoDB" id="7024at10239"/>
<evidence type="ECO:0000313" key="3">
    <source>
        <dbReference type="Proteomes" id="UP000792671"/>
    </source>
</evidence>
<dbReference type="EMBL" id="HF679134">
    <property type="protein sequence ID" value="CCU56381.1"/>
    <property type="molecule type" value="Genomic_DNA"/>
</dbReference>
<keyword evidence="1" id="KW-0812">Transmembrane</keyword>
<organism evidence="2 3">
    <name type="scientific">Mythimna separata entomopoxvirus 'L'</name>
    <dbReference type="NCBI Taxonomy" id="1293572"/>
    <lineage>
        <taxon>Viruses</taxon>
        <taxon>Varidnaviria</taxon>
        <taxon>Bamfordvirae</taxon>
        <taxon>Nucleocytoviricota</taxon>
        <taxon>Pokkesviricetes</taxon>
        <taxon>Chitovirales</taxon>
        <taxon>Poxviridae</taxon>
        <taxon>Entomopoxvirinae</taxon>
        <taxon>Betaentomopoxvirus</taxon>
        <taxon>Betaentomopoxvirus mseparata</taxon>
        <taxon>Mythimna separata entomopoxvirus</taxon>
    </lineage>
</organism>
<feature type="transmembrane region" description="Helical" evidence="1">
    <location>
        <begin position="6"/>
        <end position="30"/>
    </location>
</feature>